<proteinExistence type="predicted"/>
<sequence>MLHIFFKSVVESVISSAIISWGSSIRARDLKKLGKLIKKGGSVLGTLWNLWRSLCNEGCFIKQGTLWRTLGFLFMRPLYNNRVSSIKGFFRSALRQTLQEILSAQSHEILQRLFDETFII</sequence>
<accession>A0ABU7DD47</accession>
<evidence type="ECO:0000313" key="2">
    <source>
        <dbReference type="Proteomes" id="UP001352852"/>
    </source>
</evidence>
<keyword evidence="2" id="KW-1185">Reference proteome</keyword>
<protein>
    <submittedName>
        <fullName evidence="1">Uncharacterized protein</fullName>
    </submittedName>
</protein>
<gene>
    <name evidence="1" type="ORF">CHARACLAT_030180</name>
</gene>
<organism evidence="1 2">
    <name type="scientific">Characodon lateralis</name>
    <dbReference type="NCBI Taxonomy" id="208331"/>
    <lineage>
        <taxon>Eukaryota</taxon>
        <taxon>Metazoa</taxon>
        <taxon>Chordata</taxon>
        <taxon>Craniata</taxon>
        <taxon>Vertebrata</taxon>
        <taxon>Euteleostomi</taxon>
        <taxon>Actinopterygii</taxon>
        <taxon>Neopterygii</taxon>
        <taxon>Teleostei</taxon>
        <taxon>Neoteleostei</taxon>
        <taxon>Acanthomorphata</taxon>
        <taxon>Ovalentaria</taxon>
        <taxon>Atherinomorphae</taxon>
        <taxon>Cyprinodontiformes</taxon>
        <taxon>Goodeidae</taxon>
        <taxon>Characodon</taxon>
    </lineage>
</organism>
<reference evidence="1 2" key="1">
    <citation type="submission" date="2021-06" db="EMBL/GenBank/DDBJ databases">
        <authorList>
            <person name="Palmer J.M."/>
        </authorList>
    </citation>
    <scope>NUCLEOTIDE SEQUENCE [LARGE SCALE GENOMIC DNA]</scope>
    <source>
        <strain evidence="1 2">CL_MEX2019</strain>
        <tissue evidence="1">Muscle</tissue>
    </source>
</reference>
<comment type="caution">
    <text evidence="1">The sequence shown here is derived from an EMBL/GenBank/DDBJ whole genome shotgun (WGS) entry which is preliminary data.</text>
</comment>
<evidence type="ECO:0000313" key="1">
    <source>
        <dbReference type="EMBL" id="MED6272420.1"/>
    </source>
</evidence>
<dbReference type="Proteomes" id="UP001352852">
    <property type="component" value="Unassembled WGS sequence"/>
</dbReference>
<dbReference type="EMBL" id="JAHUTJ010020858">
    <property type="protein sequence ID" value="MED6272420.1"/>
    <property type="molecule type" value="Genomic_DNA"/>
</dbReference>
<name>A0ABU7DD47_9TELE</name>